<comment type="caution">
    <text evidence="4">The sequence shown here is derived from an EMBL/GenBank/DDBJ whole genome shotgun (WGS) entry which is preliminary data.</text>
</comment>
<reference evidence="4 5" key="1">
    <citation type="submission" date="2023-01" db="EMBL/GenBank/DDBJ databases">
        <authorList>
            <person name="Whitehead M."/>
        </authorList>
    </citation>
    <scope>NUCLEOTIDE SEQUENCE [LARGE SCALE GENOMIC DNA]</scope>
</reference>
<dbReference type="Proteomes" id="UP001160148">
    <property type="component" value="Unassembled WGS sequence"/>
</dbReference>
<evidence type="ECO:0000313" key="4">
    <source>
        <dbReference type="EMBL" id="CAI6350904.1"/>
    </source>
</evidence>
<sequence length="212" mass="24016">MAEPTTNDWLSIAKGYFEKTQFPNTVGALDGKHIRIECPKSSGSLYYNYKHFFSLILMAICDSNYCFQIIDVGSFGKESDCNVFKTSTFGKKLYDDKLNFPPEQCLPNDELGSPQPFVLVADEAFALHKNLLRPFPDAAVIITKACCVLHNFVRRRDGFSVEDTMSSSCMESVQRRGVGNIQKNAKDVREYFVEYVNNPNHALDWQNTIIGK</sequence>
<comment type="cofactor">
    <cofactor evidence="1">
        <name>a divalent metal cation</name>
        <dbReference type="ChEBI" id="CHEBI:60240"/>
    </cofactor>
</comment>
<accession>A0AAV0W547</accession>
<evidence type="ECO:0000256" key="2">
    <source>
        <dbReference type="ARBA" id="ARBA00022723"/>
    </source>
</evidence>
<name>A0AAV0W547_9HEMI</name>
<keyword evidence="5" id="KW-1185">Reference proteome</keyword>
<gene>
    <name evidence="4" type="ORF">MEUPH1_LOCUS7311</name>
</gene>
<dbReference type="Pfam" id="PF13359">
    <property type="entry name" value="DDE_Tnp_4"/>
    <property type="match status" value="1"/>
</dbReference>
<dbReference type="GO" id="GO:0046872">
    <property type="term" value="F:metal ion binding"/>
    <property type="evidence" value="ECO:0007669"/>
    <property type="project" value="UniProtKB-KW"/>
</dbReference>
<proteinExistence type="predicted"/>
<dbReference type="InterPro" id="IPR027806">
    <property type="entry name" value="HARBI1_dom"/>
</dbReference>
<evidence type="ECO:0000313" key="5">
    <source>
        <dbReference type="Proteomes" id="UP001160148"/>
    </source>
</evidence>
<keyword evidence="2" id="KW-0479">Metal-binding</keyword>
<evidence type="ECO:0000259" key="3">
    <source>
        <dbReference type="Pfam" id="PF13359"/>
    </source>
</evidence>
<dbReference type="EMBL" id="CARXXK010000001">
    <property type="protein sequence ID" value="CAI6350904.1"/>
    <property type="molecule type" value="Genomic_DNA"/>
</dbReference>
<dbReference type="AlphaFoldDB" id="A0AAV0W547"/>
<evidence type="ECO:0000256" key="1">
    <source>
        <dbReference type="ARBA" id="ARBA00001968"/>
    </source>
</evidence>
<feature type="domain" description="DDE Tnp4" evidence="3">
    <location>
        <begin position="29"/>
        <end position="136"/>
    </location>
</feature>
<organism evidence="4 5">
    <name type="scientific">Macrosiphum euphorbiae</name>
    <name type="common">potato aphid</name>
    <dbReference type="NCBI Taxonomy" id="13131"/>
    <lineage>
        <taxon>Eukaryota</taxon>
        <taxon>Metazoa</taxon>
        <taxon>Ecdysozoa</taxon>
        <taxon>Arthropoda</taxon>
        <taxon>Hexapoda</taxon>
        <taxon>Insecta</taxon>
        <taxon>Pterygota</taxon>
        <taxon>Neoptera</taxon>
        <taxon>Paraneoptera</taxon>
        <taxon>Hemiptera</taxon>
        <taxon>Sternorrhyncha</taxon>
        <taxon>Aphidomorpha</taxon>
        <taxon>Aphidoidea</taxon>
        <taxon>Aphididae</taxon>
        <taxon>Macrosiphini</taxon>
        <taxon>Macrosiphum</taxon>
    </lineage>
</organism>
<protein>
    <recommendedName>
        <fullName evidence="3">DDE Tnp4 domain-containing protein</fullName>
    </recommendedName>
</protein>